<dbReference type="GeneID" id="65131938"/>
<name>A0A7M1RVQ6_9CAUD</name>
<dbReference type="KEGG" id="vg:65131938"/>
<sequence length="152" mass="17500">MNKYKGRLAYPIGKNGQIKPLWVYITDAHYPYCNCVVARGKKYLRNYNVANAHLVLTKKLIIAETFCLTVSKQLLEKFRVGTINTADFPFELRCGKMLKRFRDLKGKPAIMRLNAGTEEILCFPIKNINTHTYMYSLETVIRITLGECICTI</sequence>
<dbReference type="RefSeq" id="YP_010113419.1">
    <property type="nucleotide sequence ID" value="NC_055902.1"/>
</dbReference>
<evidence type="ECO:0000313" key="1">
    <source>
        <dbReference type="EMBL" id="QOR57779.1"/>
    </source>
</evidence>
<keyword evidence="2" id="KW-1185">Reference proteome</keyword>
<reference evidence="1 2" key="1">
    <citation type="submission" date="2020-07" db="EMBL/GenBank/DDBJ databases">
        <title>Taxonomic proposal: Crassvirales, a new order of highly abundant and diverse bacterial viruses.</title>
        <authorList>
            <person name="Shkoporov A.N."/>
            <person name="Stockdale S.R."/>
            <person name="Guerin E."/>
            <person name="Ross R.P."/>
            <person name="Hill C."/>
        </authorList>
    </citation>
    <scope>NUCLEOTIDE SEQUENCE [LARGE SCALE GENOMIC DNA]</scope>
</reference>
<proteinExistence type="predicted"/>
<dbReference type="Proteomes" id="UP000594129">
    <property type="component" value="Segment"/>
</dbReference>
<dbReference type="EMBL" id="MT774409">
    <property type="protein sequence ID" value="QOR57779.1"/>
    <property type="molecule type" value="Genomic_DNA"/>
</dbReference>
<evidence type="ECO:0000313" key="2">
    <source>
        <dbReference type="Proteomes" id="UP000594129"/>
    </source>
</evidence>
<organism evidence="1 2">
    <name type="scientific">uncultured phage cr131_1</name>
    <dbReference type="NCBI Taxonomy" id="2772093"/>
    <lineage>
        <taxon>Viruses</taxon>
        <taxon>Duplodnaviria</taxon>
        <taxon>Heunggongvirae</taxon>
        <taxon>Uroviricota</taxon>
        <taxon>Caudoviricetes</taxon>
        <taxon>Crassvirales</taxon>
        <taxon>Suoliviridae</taxon>
        <taxon>Oafivirinae</taxon>
        <taxon>Cacepaovirus</taxon>
        <taxon>Cacepaovirus simiae</taxon>
    </lineage>
</organism>
<protein>
    <submittedName>
        <fullName evidence="1">Uncharacterized protein</fullName>
    </submittedName>
</protein>
<accession>A0A7M1RVQ6</accession>